<name>A0A1G6RWR9_9PSEU</name>
<keyword evidence="3" id="KW-1185">Reference proteome</keyword>
<evidence type="ECO:0000313" key="3">
    <source>
        <dbReference type="Proteomes" id="UP000199501"/>
    </source>
</evidence>
<feature type="transmembrane region" description="Helical" evidence="1">
    <location>
        <begin position="41"/>
        <end position="60"/>
    </location>
</feature>
<proteinExistence type="predicted"/>
<gene>
    <name evidence="2" type="ORF">SAMN05216174_10764</name>
</gene>
<dbReference type="EMBL" id="FMZZ01000007">
    <property type="protein sequence ID" value="SDD08861.1"/>
    <property type="molecule type" value="Genomic_DNA"/>
</dbReference>
<reference evidence="3" key="1">
    <citation type="submission" date="2016-10" db="EMBL/GenBank/DDBJ databases">
        <authorList>
            <person name="Varghese N."/>
            <person name="Submissions S."/>
        </authorList>
    </citation>
    <scope>NUCLEOTIDE SEQUENCE [LARGE SCALE GENOMIC DNA]</scope>
    <source>
        <strain evidence="3">IBRC-M 10403</strain>
    </source>
</reference>
<protein>
    <submittedName>
        <fullName evidence="2">Uncharacterized protein</fullName>
    </submittedName>
</protein>
<evidence type="ECO:0000256" key="1">
    <source>
        <dbReference type="SAM" id="Phobius"/>
    </source>
</evidence>
<evidence type="ECO:0000313" key="2">
    <source>
        <dbReference type="EMBL" id="SDD08861.1"/>
    </source>
</evidence>
<organism evidence="2 3">
    <name type="scientific">Actinokineospora iranica</name>
    <dbReference type="NCBI Taxonomy" id="1271860"/>
    <lineage>
        <taxon>Bacteria</taxon>
        <taxon>Bacillati</taxon>
        <taxon>Actinomycetota</taxon>
        <taxon>Actinomycetes</taxon>
        <taxon>Pseudonocardiales</taxon>
        <taxon>Pseudonocardiaceae</taxon>
        <taxon>Actinokineospora</taxon>
    </lineage>
</organism>
<sequence length="82" mass="9097">MLRWMWPLPRRRWPVAVAVIVGAMGAGSVVAHFGGVGVGVVAFVVTVGEVLALFCARSWLRSRRQAKEVEAERDRTDELMTM</sequence>
<accession>A0A1G6RWR9</accession>
<keyword evidence="1" id="KW-0812">Transmembrane</keyword>
<dbReference type="Proteomes" id="UP000199501">
    <property type="component" value="Unassembled WGS sequence"/>
</dbReference>
<dbReference type="AlphaFoldDB" id="A0A1G6RWR9"/>
<keyword evidence="1" id="KW-1133">Transmembrane helix</keyword>
<keyword evidence="1" id="KW-0472">Membrane</keyword>